<evidence type="ECO:0000259" key="5">
    <source>
        <dbReference type="PROSITE" id="PS50039"/>
    </source>
</evidence>
<dbReference type="PANTHER" id="PTHR11829">
    <property type="entry name" value="FORKHEAD BOX PROTEIN"/>
    <property type="match status" value="1"/>
</dbReference>
<dbReference type="InterPro" id="IPR036390">
    <property type="entry name" value="WH_DNA-bd_sf"/>
</dbReference>
<evidence type="ECO:0000313" key="6">
    <source>
        <dbReference type="EMBL" id="KAK2145948.1"/>
    </source>
</evidence>
<dbReference type="GO" id="GO:0009653">
    <property type="term" value="P:anatomical structure morphogenesis"/>
    <property type="evidence" value="ECO:0007669"/>
    <property type="project" value="TreeGrafter"/>
</dbReference>
<feature type="DNA-binding region" description="Fork-head" evidence="3">
    <location>
        <begin position="110"/>
        <end position="204"/>
    </location>
</feature>
<keyword evidence="2 3" id="KW-0539">Nucleus</keyword>
<dbReference type="SUPFAM" id="SSF46785">
    <property type="entry name" value="Winged helix' DNA-binding domain"/>
    <property type="match status" value="1"/>
</dbReference>
<feature type="domain" description="Fork-head" evidence="5">
    <location>
        <begin position="110"/>
        <end position="204"/>
    </location>
</feature>
<dbReference type="AlphaFoldDB" id="A0AAD9J4F2"/>
<reference evidence="6" key="1">
    <citation type="journal article" date="2023" name="Mol. Biol. Evol.">
        <title>Third-Generation Sequencing Reveals the Adaptive Role of the Epigenome in Three Deep-Sea Polychaetes.</title>
        <authorList>
            <person name="Perez M."/>
            <person name="Aroh O."/>
            <person name="Sun Y."/>
            <person name="Lan Y."/>
            <person name="Juniper S.K."/>
            <person name="Young C.R."/>
            <person name="Angers B."/>
            <person name="Qian P.Y."/>
        </authorList>
    </citation>
    <scope>NUCLEOTIDE SEQUENCE</scope>
    <source>
        <strain evidence="6">P08H-3</strain>
    </source>
</reference>
<feature type="region of interest" description="Disordered" evidence="4">
    <location>
        <begin position="1"/>
        <end position="50"/>
    </location>
</feature>
<sequence>MEARTLTLSPVGVQYGGEQNGGHLSERLPTTPFSPSIESQSVNADDNPEQIDEHGWLSLDAICSDQTTSSCSDSGTSFSDDLDTSSGTRRKSTSTSEEEEGGDRRFADVKPPYSYVALITMALEQSASGMSTLNEIYNYIIRRYPFYEKNQKKWQNSIRHNLSLNDCFVKIRRAPGRPGKGSYWALHRQCGDMFASGSYQRRAKRFRVKRLAQHRSGSDRYNIERALIRTCSDAQVELRTAPAASSPVFSGREAAVLDTLASLESLAALSQDCGANPEGTSVGDGRLPVINPRTFTDYSPYPDSFIISVIGKVAFPTAVLYLCTWSKQIVLAGL</sequence>
<accession>A0AAD9J4F2</accession>
<feature type="compositionally biased region" description="Low complexity" evidence="4">
    <location>
        <begin position="68"/>
        <end position="87"/>
    </location>
</feature>
<dbReference type="PROSITE" id="PS00658">
    <property type="entry name" value="FORK_HEAD_2"/>
    <property type="match status" value="1"/>
</dbReference>
<name>A0AAD9J4F2_9ANNE</name>
<dbReference type="GO" id="GO:0005634">
    <property type="term" value="C:nucleus"/>
    <property type="evidence" value="ECO:0007669"/>
    <property type="project" value="UniProtKB-SubCell"/>
</dbReference>
<dbReference type="PROSITE" id="PS50039">
    <property type="entry name" value="FORK_HEAD_3"/>
    <property type="match status" value="1"/>
</dbReference>
<feature type="region of interest" description="Disordered" evidence="4">
    <location>
        <begin position="68"/>
        <end position="107"/>
    </location>
</feature>
<proteinExistence type="predicted"/>
<evidence type="ECO:0000256" key="3">
    <source>
        <dbReference type="PROSITE-ProRule" id="PRU00089"/>
    </source>
</evidence>
<dbReference type="InterPro" id="IPR001766">
    <property type="entry name" value="Fork_head_dom"/>
</dbReference>
<dbReference type="InterPro" id="IPR036388">
    <property type="entry name" value="WH-like_DNA-bd_sf"/>
</dbReference>
<dbReference type="PROSITE" id="PS00657">
    <property type="entry name" value="FORK_HEAD_1"/>
    <property type="match status" value="1"/>
</dbReference>
<evidence type="ECO:0000313" key="7">
    <source>
        <dbReference type="Proteomes" id="UP001208570"/>
    </source>
</evidence>
<keyword evidence="7" id="KW-1185">Reference proteome</keyword>
<comment type="caution">
    <text evidence="6">The sequence shown here is derived from an EMBL/GenBank/DDBJ whole genome shotgun (WGS) entry which is preliminary data.</text>
</comment>
<gene>
    <name evidence="6" type="ORF">LSH36_645g01044</name>
</gene>
<comment type="subcellular location">
    <subcellularLocation>
        <location evidence="3">Nucleus</location>
    </subcellularLocation>
</comment>
<dbReference type="EMBL" id="JAODUP010000645">
    <property type="protein sequence ID" value="KAK2145948.1"/>
    <property type="molecule type" value="Genomic_DNA"/>
</dbReference>
<dbReference type="Gene3D" id="1.10.10.10">
    <property type="entry name" value="Winged helix-like DNA-binding domain superfamily/Winged helix DNA-binding domain"/>
    <property type="match status" value="1"/>
</dbReference>
<dbReference type="PANTHER" id="PTHR11829:SF387">
    <property type="entry name" value="FORK-HEAD DOMAIN-CONTAINING PROTEIN"/>
    <property type="match status" value="1"/>
</dbReference>
<organism evidence="6 7">
    <name type="scientific">Paralvinella palmiformis</name>
    <dbReference type="NCBI Taxonomy" id="53620"/>
    <lineage>
        <taxon>Eukaryota</taxon>
        <taxon>Metazoa</taxon>
        <taxon>Spiralia</taxon>
        <taxon>Lophotrochozoa</taxon>
        <taxon>Annelida</taxon>
        <taxon>Polychaeta</taxon>
        <taxon>Sedentaria</taxon>
        <taxon>Canalipalpata</taxon>
        <taxon>Terebellida</taxon>
        <taxon>Terebelliformia</taxon>
        <taxon>Alvinellidae</taxon>
        <taxon>Paralvinella</taxon>
    </lineage>
</organism>
<evidence type="ECO:0000256" key="4">
    <source>
        <dbReference type="SAM" id="MobiDB-lite"/>
    </source>
</evidence>
<dbReference type="InterPro" id="IPR050211">
    <property type="entry name" value="FOX_domain-containing"/>
</dbReference>
<dbReference type="InterPro" id="IPR018122">
    <property type="entry name" value="TF_fork_head_CS_1"/>
</dbReference>
<dbReference type="InterPro" id="IPR030456">
    <property type="entry name" value="TF_fork_head_CS_2"/>
</dbReference>
<dbReference type="Proteomes" id="UP001208570">
    <property type="component" value="Unassembled WGS sequence"/>
</dbReference>
<evidence type="ECO:0000256" key="1">
    <source>
        <dbReference type="ARBA" id="ARBA00023125"/>
    </source>
</evidence>
<dbReference type="Pfam" id="PF00250">
    <property type="entry name" value="Forkhead"/>
    <property type="match status" value="1"/>
</dbReference>
<dbReference type="PRINTS" id="PR00053">
    <property type="entry name" value="FORKHEAD"/>
</dbReference>
<dbReference type="FunFam" id="1.10.10.10:FF:000135">
    <property type="entry name" value="forkhead box protein G1"/>
    <property type="match status" value="1"/>
</dbReference>
<dbReference type="GO" id="GO:0000978">
    <property type="term" value="F:RNA polymerase II cis-regulatory region sequence-specific DNA binding"/>
    <property type="evidence" value="ECO:0007669"/>
    <property type="project" value="TreeGrafter"/>
</dbReference>
<dbReference type="GO" id="GO:0030154">
    <property type="term" value="P:cell differentiation"/>
    <property type="evidence" value="ECO:0007669"/>
    <property type="project" value="TreeGrafter"/>
</dbReference>
<feature type="compositionally biased region" description="Polar residues" evidence="4">
    <location>
        <begin position="31"/>
        <end position="44"/>
    </location>
</feature>
<dbReference type="GO" id="GO:0000981">
    <property type="term" value="F:DNA-binding transcription factor activity, RNA polymerase II-specific"/>
    <property type="evidence" value="ECO:0007669"/>
    <property type="project" value="TreeGrafter"/>
</dbReference>
<protein>
    <recommendedName>
        <fullName evidence="5">Fork-head domain-containing protein</fullName>
    </recommendedName>
</protein>
<keyword evidence="1 3" id="KW-0238">DNA-binding</keyword>
<evidence type="ECO:0000256" key="2">
    <source>
        <dbReference type="ARBA" id="ARBA00023242"/>
    </source>
</evidence>
<dbReference type="SMART" id="SM00339">
    <property type="entry name" value="FH"/>
    <property type="match status" value="1"/>
</dbReference>